<dbReference type="AlphaFoldDB" id="A0A9X0WI75"/>
<accession>A0A9X0WI75</accession>
<gene>
    <name evidence="1" type="ORF">CKO25_11255</name>
</gene>
<proteinExistence type="predicted"/>
<dbReference type="Proteomes" id="UP001138802">
    <property type="component" value="Unassembled WGS sequence"/>
</dbReference>
<comment type="caution">
    <text evidence="1">The sequence shown here is derived from an EMBL/GenBank/DDBJ whole genome shotgun (WGS) entry which is preliminary data.</text>
</comment>
<dbReference type="EMBL" id="NRSD01000010">
    <property type="protein sequence ID" value="MBK1645207.1"/>
    <property type="molecule type" value="Genomic_DNA"/>
</dbReference>
<sequence length="70" mass="7953">MSSILERILSDAAQFGSARVQFLELLITQKLKALYPDDDRLDAVRDLLGEQLTHPEATQRISSGRWVRGR</sequence>
<evidence type="ECO:0000313" key="1">
    <source>
        <dbReference type="EMBL" id="MBK1645207.1"/>
    </source>
</evidence>
<name>A0A9X0WI75_9GAMM</name>
<keyword evidence="2" id="KW-1185">Reference proteome</keyword>
<organism evidence="1 2">
    <name type="scientific">Thiocapsa imhoffii</name>
    <dbReference type="NCBI Taxonomy" id="382777"/>
    <lineage>
        <taxon>Bacteria</taxon>
        <taxon>Pseudomonadati</taxon>
        <taxon>Pseudomonadota</taxon>
        <taxon>Gammaproteobacteria</taxon>
        <taxon>Chromatiales</taxon>
        <taxon>Chromatiaceae</taxon>
        <taxon>Thiocapsa</taxon>
    </lineage>
</organism>
<dbReference type="RefSeq" id="WP_200388013.1">
    <property type="nucleotide sequence ID" value="NZ_NRSD01000010.1"/>
</dbReference>
<evidence type="ECO:0000313" key="2">
    <source>
        <dbReference type="Proteomes" id="UP001138802"/>
    </source>
</evidence>
<reference evidence="1 2" key="1">
    <citation type="journal article" date="2020" name="Microorganisms">
        <title>Osmotic Adaptation and Compatible Solute Biosynthesis of Phototrophic Bacteria as Revealed from Genome Analyses.</title>
        <authorList>
            <person name="Imhoff J.F."/>
            <person name="Rahn T."/>
            <person name="Kunzel S."/>
            <person name="Keller A."/>
            <person name="Neulinger S.C."/>
        </authorList>
    </citation>
    <scope>NUCLEOTIDE SEQUENCE [LARGE SCALE GENOMIC DNA]</scope>
    <source>
        <strain evidence="1 2">DSM 21303</strain>
    </source>
</reference>
<protein>
    <submittedName>
        <fullName evidence="1">Uncharacterized protein</fullName>
    </submittedName>
</protein>